<dbReference type="RefSeq" id="WP_281392997.1">
    <property type="nucleotide sequence ID" value="NZ_BAAAWY010000029.1"/>
</dbReference>
<gene>
    <name evidence="1" type="ORF">BJ998_005584</name>
</gene>
<protein>
    <submittedName>
        <fullName evidence="1">Uncharacterized protein</fullName>
    </submittedName>
</protein>
<name>A0A7W9KKR3_9PSEU</name>
<reference evidence="1 2" key="1">
    <citation type="submission" date="2020-08" db="EMBL/GenBank/DDBJ databases">
        <title>Sequencing the genomes of 1000 actinobacteria strains.</title>
        <authorList>
            <person name="Klenk H.-P."/>
        </authorList>
    </citation>
    <scope>NUCLEOTIDE SEQUENCE [LARGE SCALE GENOMIC DNA]</scope>
    <source>
        <strain evidence="1 2">DSM 43851</strain>
    </source>
</reference>
<keyword evidence="2" id="KW-1185">Reference proteome</keyword>
<evidence type="ECO:0000313" key="1">
    <source>
        <dbReference type="EMBL" id="MBB5894388.1"/>
    </source>
</evidence>
<organism evidence="1 2">
    <name type="scientific">Kutzneria kofuensis</name>
    <dbReference type="NCBI Taxonomy" id="103725"/>
    <lineage>
        <taxon>Bacteria</taxon>
        <taxon>Bacillati</taxon>
        <taxon>Actinomycetota</taxon>
        <taxon>Actinomycetes</taxon>
        <taxon>Pseudonocardiales</taxon>
        <taxon>Pseudonocardiaceae</taxon>
        <taxon>Kutzneria</taxon>
    </lineage>
</organism>
<dbReference type="Proteomes" id="UP000585638">
    <property type="component" value="Unassembled WGS sequence"/>
</dbReference>
<evidence type="ECO:0000313" key="2">
    <source>
        <dbReference type="Proteomes" id="UP000585638"/>
    </source>
</evidence>
<dbReference type="EMBL" id="JACHIR010000001">
    <property type="protein sequence ID" value="MBB5894388.1"/>
    <property type="molecule type" value="Genomic_DNA"/>
</dbReference>
<dbReference type="AlphaFoldDB" id="A0A7W9KKR3"/>
<accession>A0A7W9KKR3</accession>
<proteinExistence type="predicted"/>
<sequence length="40" mass="4556">MITLSAEDSEYRWLAWDEIPDLAFTDVRDAVRDLVGDVTA</sequence>
<comment type="caution">
    <text evidence="1">The sequence shown here is derived from an EMBL/GenBank/DDBJ whole genome shotgun (WGS) entry which is preliminary data.</text>
</comment>